<protein>
    <recommendedName>
        <fullName evidence="1">Stage 0 sporulation protein A homolog</fullName>
    </recommendedName>
</protein>
<dbReference type="PROSITE" id="PS01124">
    <property type="entry name" value="HTH_ARAC_FAMILY_2"/>
    <property type="match status" value="1"/>
</dbReference>
<dbReference type="InterPro" id="IPR001789">
    <property type="entry name" value="Sig_transdc_resp-reg_receiver"/>
</dbReference>
<keyword evidence="4" id="KW-0804">Transcription</keyword>
<evidence type="ECO:0000256" key="3">
    <source>
        <dbReference type="ARBA" id="ARBA00023125"/>
    </source>
</evidence>
<dbReference type="EMBL" id="JAJNOR010000006">
    <property type="protein sequence ID" value="MCD2493189.1"/>
    <property type="molecule type" value="Genomic_DNA"/>
</dbReference>
<comment type="caution">
    <text evidence="9">The sequence shown here is derived from an EMBL/GenBank/DDBJ whole genome shotgun (WGS) entry which is preliminary data.</text>
</comment>
<evidence type="ECO:0000313" key="10">
    <source>
        <dbReference type="Proteomes" id="UP001299265"/>
    </source>
</evidence>
<dbReference type="PANTHER" id="PTHR43280">
    <property type="entry name" value="ARAC-FAMILY TRANSCRIPTIONAL REGULATOR"/>
    <property type="match status" value="1"/>
</dbReference>
<dbReference type="GO" id="GO:0003700">
    <property type="term" value="F:DNA-binding transcription factor activity"/>
    <property type="evidence" value="ECO:0007669"/>
    <property type="project" value="InterPro"/>
</dbReference>
<dbReference type="InterPro" id="IPR018060">
    <property type="entry name" value="HTH_AraC"/>
</dbReference>
<dbReference type="CDD" id="cd17536">
    <property type="entry name" value="REC_YesN-like"/>
    <property type="match status" value="1"/>
</dbReference>
<dbReference type="Pfam" id="PF12833">
    <property type="entry name" value="HTH_18"/>
    <property type="match status" value="1"/>
</dbReference>
<dbReference type="RefSeq" id="WP_231063048.1">
    <property type="nucleotide sequence ID" value="NZ_JAJNOR010000006.1"/>
</dbReference>
<sequence length="532" mass="60339">MLTVLISDDEPDVCQLIAHLIDWQAMDLELAGIAANGLDCLDKIKHFRPDIVITDIRMPGLDGLDLIRKVHEAGIRPYFIIISGYQHFQYAQQAIRYEVEDYLLKPIGKAELTYCLENIVRKIRVNQEKASAAEEKELLFKESRQRLQGHLVTVLLHRPGACSSMDIRSLNETFHTAFQEGEFLAVCMQAGGAEGVTEEELASVLKYAENTTIRMLAEQKLENVLAVDGFRLFGIVNYKVGEGMAARMAVGTAYRTALAYIKNRKDIVLSCALSRGRKEPEEFMLMLEEAGEGVDYQLVWEPGQAVDMEQISGNAVDMEEICPLPVKRDIENAAAALNLDKMCRGVDLVFREFRRRDNGNPRLLFEFCGYLEDTIRKSLENSKIRVEIPPGILCTRGVSDLTEMNRRVKEQIGELFGHLIRESESNDNRPVRTAKQYISEHYMKPVRLSEVAELVHMNAAYFSTVFKKETGESFSDYVTNRRMEAAKRLLRGSDLPISVIAEKVGYTETSYFSRLFTKVVGIKPSQYRNLHS</sequence>
<dbReference type="SUPFAM" id="SSF52172">
    <property type="entry name" value="CheY-like"/>
    <property type="match status" value="1"/>
</dbReference>
<evidence type="ECO:0000313" key="9">
    <source>
        <dbReference type="EMBL" id="MCD2493189.1"/>
    </source>
</evidence>
<gene>
    <name evidence="9" type="ORF">LQE92_11225</name>
</gene>
<dbReference type="SMART" id="SM00342">
    <property type="entry name" value="HTH_ARAC"/>
    <property type="match status" value="1"/>
</dbReference>
<keyword evidence="10" id="KW-1185">Reference proteome</keyword>
<comment type="function">
    <text evidence="5">May play the central regulatory role in sporulation. It may be an element of the effector pathway responsible for the activation of sporulation genes in response to nutritional stress. Spo0A may act in concert with spo0H (a sigma factor) to control the expression of some genes that are critical to the sporulation process.</text>
</comment>
<organism evidence="9 10">
    <name type="scientific">Lientehia hominis</name>
    <dbReference type="NCBI Taxonomy" id="2897778"/>
    <lineage>
        <taxon>Bacteria</taxon>
        <taxon>Bacillati</taxon>
        <taxon>Bacillota</taxon>
        <taxon>Clostridia</taxon>
        <taxon>Lachnospirales</taxon>
        <taxon>Lachnospiraceae</taxon>
        <taxon>Lientehia</taxon>
    </lineage>
</organism>
<accession>A0AAP2RKI2</accession>
<evidence type="ECO:0000256" key="1">
    <source>
        <dbReference type="ARBA" id="ARBA00018672"/>
    </source>
</evidence>
<dbReference type="GO" id="GO:0043565">
    <property type="term" value="F:sequence-specific DNA binding"/>
    <property type="evidence" value="ECO:0007669"/>
    <property type="project" value="InterPro"/>
</dbReference>
<evidence type="ECO:0000256" key="2">
    <source>
        <dbReference type="ARBA" id="ARBA00023015"/>
    </source>
</evidence>
<evidence type="ECO:0000256" key="5">
    <source>
        <dbReference type="ARBA" id="ARBA00024867"/>
    </source>
</evidence>
<proteinExistence type="predicted"/>
<dbReference type="PANTHER" id="PTHR43280:SF28">
    <property type="entry name" value="HTH-TYPE TRANSCRIPTIONAL ACTIVATOR RHAS"/>
    <property type="match status" value="1"/>
</dbReference>
<name>A0AAP2RKI2_9FIRM</name>
<dbReference type="PROSITE" id="PS00041">
    <property type="entry name" value="HTH_ARAC_FAMILY_1"/>
    <property type="match status" value="1"/>
</dbReference>
<dbReference type="InterPro" id="IPR018062">
    <property type="entry name" value="HTH_AraC-typ_CS"/>
</dbReference>
<dbReference type="AlphaFoldDB" id="A0AAP2RKI2"/>
<dbReference type="SUPFAM" id="SSF46689">
    <property type="entry name" value="Homeodomain-like"/>
    <property type="match status" value="2"/>
</dbReference>
<reference evidence="9 10" key="1">
    <citation type="submission" date="2021-11" db="EMBL/GenBank/DDBJ databases">
        <title>Lacrimispora sp. nov. NSJ-141 isolated from human feces.</title>
        <authorList>
            <person name="Abdugheni R."/>
        </authorList>
    </citation>
    <scope>NUCLEOTIDE SEQUENCE [LARGE SCALE GENOMIC DNA]</scope>
    <source>
        <strain evidence="9 10">NSJ-141</strain>
    </source>
</reference>
<dbReference type="InterPro" id="IPR011006">
    <property type="entry name" value="CheY-like_superfamily"/>
</dbReference>
<dbReference type="GO" id="GO:0000160">
    <property type="term" value="P:phosphorelay signal transduction system"/>
    <property type="evidence" value="ECO:0007669"/>
    <property type="project" value="InterPro"/>
</dbReference>
<evidence type="ECO:0000259" key="7">
    <source>
        <dbReference type="PROSITE" id="PS01124"/>
    </source>
</evidence>
<dbReference type="Gene3D" id="1.10.10.60">
    <property type="entry name" value="Homeodomain-like"/>
    <property type="match status" value="2"/>
</dbReference>
<evidence type="ECO:0000256" key="4">
    <source>
        <dbReference type="ARBA" id="ARBA00023163"/>
    </source>
</evidence>
<dbReference type="Gene3D" id="3.40.50.2300">
    <property type="match status" value="1"/>
</dbReference>
<evidence type="ECO:0000259" key="8">
    <source>
        <dbReference type="PROSITE" id="PS50110"/>
    </source>
</evidence>
<dbReference type="PRINTS" id="PR00032">
    <property type="entry name" value="HTHARAC"/>
</dbReference>
<evidence type="ECO:0000256" key="6">
    <source>
        <dbReference type="PROSITE-ProRule" id="PRU00169"/>
    </source>
</evidence>
<keyword evidence="2" id="KW-0805">Transcription regulation</keyword>
<keyword evidence="3" id="KW-0238">DNA-binding</keyword>
<dbReference type="SMART" id="SM00448">
    <property type="entry name" value="REC"/>
    <property type="match status" value="1"/>
</dbReference>
<dbReference type="Pfam" id="PF00072">
    <property type="entry name" value="Response_reg"/>
    <property type="match status" value="1"/>
</dbReference>
<dbReference type="PROSITE" id="PS50110">
    <property type="entry name" value="RESPONSE_REGULATORY"/>
    <property type="match status" value="1"/>
</dbReference>
<dbReference type="Proteomes" id="UP001299265">
    <property type="component" value="Unassembled WGS sequence"/>
</dbReference>
<feature type="domain" description="HTH araC/xylS-type" evidence="7">
    <location>
        <begin position="432"/>
        <end position="530"/>
    </location>
</feature>
<dbReference type="InterPro" id="IPR009057">
    <property type="entry name" value="Homeodomain-like_sf"/>
</dbReference>
<keyword evidence="6" id="KW-0597">Phosphoprotein</keyword>
<feature type="domain" description="Response regulatory" evidence="8">
    <location>
        <begin position="3"/>
        <end position="120"/>
    </location>
</feature>
<feature type="modified residue" description="4-aspartylphosphate" evidence="6">
    <location>
        <position position="55"/>
    </location>
</feature>
<dbReference type="InterPro" id="IPR020449">
    <property type="entry name" value="Tscrpt_reg_AraC-type_HTH"/>
</dbReference>